<name>J9GGX0_9ZZZZ</name>
<dbReference type="GO" id="GO:0016714">
    <property type="term" value="F:oxidoreductase activity, acting on paired donors, with incorporation or reduction of molecular oxygen, reduced pteridine as one donor, and incorporation of one atom of oxygen"/>
    <property type="evidence" value="ECO:0007669"/>
    <property type="project" value="InterPro"/>
</dbReference>
<reference evidence="2" key="1">
    <citation type="journal article" date="2012" name="PLoS ONE">
        <title>Gene sets for utilization of primary and secondary nutrition supplies in the distal gut of endangered iberian lynx.</title>
        <authorList>
            <person name="Alcaide M."/>
            <person name="Messina E."/>
            <person name="Richter M."/>
            <person name="Bargiela R."/>
            <person name="Peplies J."/>
            <person name="Huws S.A."/>
            <person name="Newbold C.J."/>
            <person name="Golyshin P.N."/>
            <person name="Simon M.A."/>
            <person name="Lopez G."/>
            <person name="Yakimov M.M."/>
            <person name="Ferrer M."/>
        </authorList>
    </citation>
    <scope>NUCLEOTIDE SEQUENCE</scope>
</reference>
<comment type="caution">
    <text evidence="2">The sequence shown here is derived from an EMBL/GenBank/DDBJ whole genome shotgun (WGS) entry which is preliminary data.</text>
</comment>
<sequence>MVLYHWLTIQTALIRQLSKSIREMVSEELATLTSKQQYAAK</sequence>
<evidence type="ECO:0000259" key="1">
    <source>
        <dbReference type="PROSITE" id="PS51410"/>
    </source>
</evidence>
<organism evidence="2">
    <name type="scientific">gut metagenome</name>
    <dbReference type="NCBI Taxonomy" id="749906"/>
    <lineage>
        <taxon>unclassified sequences</taxon>
        <taxon>metagenomes</taxon>
        <taxon>organismal metagenomes</taxon>
    </lineage>
</organism>
<dbReference type="EMBL" id="AMCI01004176">
    <property type="protein sequence ID" value="EJW98634.1"/>
    <property type="molecule type" value="Genomic_DNA"/>
</dbReference>
<accession>J9GGX0</accession>
<feature type="domain" description="Biopterin-dependent aromatic amino acid hydroxylase family profile" evidence="1">
    <location>
        <begin position="1"/>
        <end position="41"/>
    </location>
</feature>
<dbReference type="InterPro" id="IPR019774">
    <property type="entry name" value="Aromatic-AA_hydroxylase_C"/>
</dbReference>
<evidence type="ECO:0000313" key="2">
    <source>
        <dbReference type="EMBL" id="EJW98634.1"/>
    </source>
</evidence>
<protein>
    <recommendedName>
        <fullName evidence="1">Biopterin-dependent aromatic amino acid hydroxylase family profile domain-containing protein</fullName>
    </recommendedName>
</protein>
<dbReference type="AlphaFoldDB" id="J9GGX0"/>
<gene>
    <name evidence="2" type="ORF">EVA_13258</name>
</gene>
<proteinExistence type="predicted"/>
<dbReference type="PROSITE" id="PS51410">
    <property type="entry name" value="BH4_AAA_HYDROXYL_2"/>
    <property type="match status" value="1"/>
</dbReference>